<keyword evidence="2" id="KW-0472">Membrane</keyword>
<sequence>MDGIKICISVPTKMAPSLCGPLINSKRSFLALVWTLTTLLSVFSFGVSVYLATRINQQYNSMATGGYAEWFSNEYMQEYNNDWGNCRHLEGGGGQQREGEEGQHDREDGERNKDEEEHDREGCHSELDAEFFEALASANSRSLEFAGVYTTVLGIALSLYGSTVVVGFMSLKGEYIPPCFSFRSMSLEDEVSVEAEDATTGPRKLWGEKIHRGIFLGCLVIFSNLCLLCAVIFGELKVRDNYNNYAQENNDYQIERISSFFAITCIVLASAYVLFAVIYMTCGGMSDEDTVQPTNGEWLDHSQFQMSPPGKSRRRRRSRRDQLPNARDKSEPLVSAIGGMTGAEGFITEMISTSSGSSQGSYVGGERRYELT</sequence>
<feature type="compositionally biased region" description="Basic and acidic residues" evidence="1">
    <location>
        <begin position="320"/>
        <end position="331"/>
    </location>
</feature>
<proteinExistence type="predicted"/>
<feature type="transmembrane region" description="Helical" evidence="2">
    <location>
        <begin position="31"/>
        <end position="52"/>
    </location>
</feature>
<comment type="caution">
    <text evidence="3">The sequence shown here is derived from an EMBL/GenBank/DDBJ whole genome shotgun (WGS) entry which is preliminary data.</text>
</comment>
<dbReference type="EMBL" id="JABMIG020000060">
    <property type="protein sequence ID" value="KAL3796770.1"/>
    <property type="molecule type" value="Genomic_DNA"/>
</dbReference>
<keyword evidence="4" id="KW-1185">Reference proteome</keyword>
<feature type="transmembrane region" description="Helical" evidence="2">
    <location>
        <begin position="146"/>
        <end position="168"/>
    </location>
</feature>
<feature type="transmembrane region" description="Helical" evidence="2">
    <location>
        <begin position="214"/>
        <end position="236"/>
    </location>
</feature>
<name>A0ABD3QF63_9STRA</name>
<reference evidence="3 4" key="1">
    <citation type="journal article" date="2020" name="G3 (Bethesda)">
        <title>Improved Reference Genome for Cyclotella cryptica CCMP332, a Model for Cell Wall Morphogenesis, Salinity Adaptation, and Lipid Production in Diatoms (Bacillariophyta).</title>
        <authorList>
            <person name="Roberts W.R."/>
            <person name="Downey K.M."/>
            <person name="Ruck E.C."/>
            <person name="Traller J.C."/>
            <person name="Alverson A.J."/>
        </authorList>
    </citation>
    <scope>NUCLEOTIDE SEQUENCE [LARGE SCALE GENOMIC DNA]</scope>
    <source>
        <strain evidence="3 4">CCMP332</strain>
    </source>
</reference>
<accession>A0ABD3QF63</accession>
<gene>
    <name evidence="3" type="ORF">HJC23_010917</name>
</gene>
<feature type="transmembrane region" description="Helical" evidence="2">
    <location>
        <begin position="257"/>
        <end position="280"/>
    </location>
</feature>
<keyword evidence="2" id="KW-0812">Transmembrane</keyword>
<evidence type="ECO:0000313" key="3">
    <source>
        <dbReference type="EMBL" id="KAL3796770.1"/>
    </source>
</evidence>
<keyword evidence="2" id="KW-1133">Transmembrane helix</keyword>
<dbReference type="Proteomes" id="UP001516023">
    <property type="component" value="Unassembled WGS sequence"/>
</dbReference>
<protein>
    <submittedName>
        <fullName evidence="3">Uncharacterized protein</fullName>
    </submittedName>
</protein>
<evidence type="ECO:0000256" key="2">
    <source>
        <dbReference type="SAM" id="Phobius"/>
    </source>
</evidence>
<feature type="region of interest" description="Disordered" evidence="1">
    <location>
        <begin position="299"/>
        <end position="334"/>
    </location>
</feature>
<evidence type="ECO:0000256" key="1">
    <source>
        <dbReference type="SAM" id="MobiDB-lite"/>
    </source>
</evidence>
<dbReference type="AlphaFoldDB" id="A0ABD3QF63"/>
<organism evidence="3 4">
    <name type="scientific">Cyclotella cryptica</name>
    <dbReference type="NCBI Taxonomy" id="29204"/>
    <lineage>
        <taxon>Eukaryota</taxon>
        <taxon>Sar</taxon>
        <taxon>Stramenopiles</taxon>
        <taxon>Ochrophyta</taxon>
        <taxon>Bacillariophyta</taxon>
        <taxon>Coscinodiscophyceae</taxon>
        <taxon>Thalassiosirophycidae</taxon>
        <taxon>Stephanodiscales</taxon>
        <taxon>Stephanodiscaceae</taxon>
        <taxon>Cyclotella</taxon>
    </lineage>
</organism>
<feature type="compositionally biased region" description="Basic and acidic residues" evidence="1">
    <location>
        <begin position="97"/>
        <end position="122"/>
    </location>
</feature>
<evidence type="ECO:0000313" key="4">
    <source>
        <dbReference type="Proteomes" id="UP001516023"/>
    </source>
</evidence>
<feature type="region of interest" description="Disordered" evidence="1">
    <location>
        <begin position="87"/>
        <end position="122"/>
    </location>
</feature>